<name>A0A2P2PBM9_RHIMU</name>
<reference evidence="1" key="1">
    <citation type="submission" date="2018-02" db="EMBL/GenBank/DDBJ databases">
        <title>Rhizophora mucronata_Transcriptome.</title>
        <authorList>
            <person name="Meera S.P."/>
            <person name="Sreeshan A."/>
            <person name="Augustine A."/>
        </authorList>
    </citation>
    <scope>NUCLEOTIDE SEQUENCE</scope>
    <source>
        <tissue evidence="1">Leaf</tissue>
    </source>
</reference>
<sequence>MVSSTSLRKKEIGKKIKIFQVLSIRIIENVQSKDQSRDV</sequence>
<organism evidence="1">
    <name type="scientific">Rhizophora mucronata</name>
    <name type="common">Asiatic mangrove</name>
    <dbReference type="NCBI Taxonomy" id="61149"/>
    <lineage>
        <taxon>Eukaryota</taxon>
        <taxon>Viridiplantae</taxon>
        <taxon>Streptophyta</taxon>
        <taxon>Embryophyta</taxon>
        <taxon>Tracheophyta</taxon>
        <taxon>Spermatophyta</taxon>
        <taxon>Magnoliopsida</taxon>
        <taxon>eudicotyledons</taxon>
        <taxon>Gunneridae</taxon>
        <taxon>Pentapetalae</taxon>
        <taxon>rosids</taxon>
        <taxon>fabids</taxon>
        <taxon>Malpighiales</taxon>
        <taxon>Rhizophoraceae</taxon>
        <taxon>Rhizophora</taxon>
    </lineage>
</organism>
<dbReference type="AlphaFoldDB" id="A0A2P2PBM9"/>
<evidence type="ECO:0000313" key="1">
    <source>
        <dbReference type="EMBL" id="MBX52073.1"/>
    </source>
</evidence>
<proteinExistence type="predicted"/>
<protein>
    <submittedName>
        <fullName evidence="1">Uncharacterized protein</fullName>
    </submittedName>
</protein>
<accession>A0A2P2PBM9</accession>
<dbReference type="EMBL" id="GGEC01071589">
    <property type="protein sequence ID" value="MBX52073.1"/>
    <property type="molecule type" value="Transcribed_RNA"/>
</dbReference>